<comment type="catalytic activity">
    <reaction evidence="1 8">
        <text>a 1,2-diacyl-sn-glycero-3-phospho-(1D-myo-inositol-4,5-bisphosphate) + H2O = 1D-myo-inositol 1,4,5-trisphosphate + a 1,2-diacyl-sn-glycerol + H(+)</text>
        <dbReference type="Rhea" id="RHEA:33179"/>
        <dbReference type="ChEBI" id="CHEBI:15377"/>
        <dbReference type="ChEBI" id="CHEBI:15378"/>
        <dbReference type="ChEBI" id="CHEBI:17815"/>
        <dbReference type="ChEBI" id="CHEBI:58456"/>
        <dbReference type="ChEBI" id="CHEBI:203600"/>
        <dbReference type="EC" id="3.1.4.11"/>
    </reaction>
</comment>
<evidence type="ECO:0000256" key="8">
    <source>
        <dbReference type="RuleBase" id="RU361133"/>
    </source>
</evidence>
<dbReference type="CDD" id="cd13360">
    <property type="entry name" value="PH_PLC_fungal"/>
    <property type="match status" value="1"/>
</dbReference>
<keyword evidence="4 8" id="KW-0442">Lipid degradation</keyword>
<dbReference type="InterPro" id="IPR001711">
    <property type="entry name" value="PLipase_C_Pinositol-sp_Y"/>
</dbReference>
<dbReference type="SUPFAM" id="SSF50729">
    <property type="entry name" value="PH domain-like"/>
    <property type="match status" value="1"/>
</dbReference>
<dbReference type="PhylomeDB" id="A0A060T1S3"/>
<dbReference type="EC" id="3.1.4.11" evidence="8"/>
<dbReference type="CDD" id="cd08598">
    <property type="entry name" value="PI-PLC1c_yeast"/>
    <property type="match status" value="1"/>
</dbReference>
<dbReference type="Gene3D" id="1.10.238.10">
    <property type="entry name" value="EF-hand"/>
    <property type="match status" value="1"/>
</dbReference>
<dbReference type="InterPro" id="IPR018247">
    <property type="entry name" value="EF_Hand_1_Ca_BS"/>
</dbReference>
<evidence type="ECO:0000256" key="5">
    <source>
        <dbReference type="ARBA" id="ARBA00023098"/>
    </source>
</evidence>
<dbReference type="InterPro" id="IPR001192">
    <property type="entry name" value="PI-PLC_fam"/>
</dbReference>
<dbReference type="Gene3D" id="2.60.40.150">
    <property type="entry name" value="C2 domain"/>
    <property type="match status" value="1"/>
</dbReference>
<dbReference type="InterPro" id="IPR011993">
    <property type="entry name" value="PH-like_dom_sf"/>
</dbReference>
<dbReference type="AlphaFoldDB" id="A0A060T1S3"/>
<keyword evidence="6" id="KW-0807">Transducer</keyword>
<dbReference type="PROSITE" id="PS50004">
    <property type="entry name" value="C2"/>
    <property type="match status" value="1"/>
</dbReference>
<dbReference type="GO" id="GO:0048015">
    <property type="term" value="P:phosphatidylinositol-mediated signaling"/>
    <property type="evidence" value="ECO:0007669"/>
    <property type="project" value="TreeGrafter"/>
</dbReference>
<dbReference type="InterPro" id="IPR037755">
    <property type="entry name" value="Plc1_PH"/>
</dbReference>
<reference evidence="13" key="2">
    <citation type="submission" date="2014-06" db="EMBL/GenBank/DDBJ databases">
        <title>The complete genome of Blastobotrys (Arxula) adeninivorans LS3 - a yeast of biotechnological interest.</title>
        <authorList>
            <person name="Kunze G."/>
            <person name="Gaillardin C."/>
            <person name="Czernicka M."/>
            <person name="Durrens P."/>
            <person name="Martin T."/>
            <person name="Boer E."/>
            <person name="Gabaldon T."/>
            <person name="Cruz J."/>
            <person name="Talla E."/>
            <person name="Marck C."/>
            <person name="Goffeau A."/>
            <person name="Barbe V."/>
            <person name="Baret P."/>
            <person name="Baronian K."/>
            <person name="Beier S."/>
            <person name="Bleykasten C."/>
            <person name="Bode R."/>
            <person name="Casaregola S."/>
            <person name="Despons L."/>
            <person name="Fairhead C."/>
            <person name="Giersberg M."/>
            <person name="Gierski P."/>
            <person name="Hahnel U."/>
            <person name="Hartmann A."/>
            <person name="Jankowska D."/>
            <person name="Jubin C."/>
            <person name="Jung P."/>
            <person name="Lafontaine I."/>
            <person name="Leh-Louis V."/>
            <person name="Lemaire M."/>
            <person name="Marcet-Houben M."/>
            <person name="Mascher M."/>
            <person name="Morel G."/>
            <person name="Richard G.-F."/>
            <person name="Riechen J."/>
            <person name="Sacerdot C."/>
            <person name="Sarkar A."/>
            <person name="Savel G."/>
            <person name="Schacherer J."/>
            <person name="Sherman D."/>
            <person name="Straub M.-L."/>
            <person name="Stein N."/>
            <person name="Thierry A."/>
            <person name="Trautwein-Schult A."/>
            <person name="Westhof E."/>
            <person name="Worch S."/>
            <person name="Dujon B."/>
            <person name="Souciet J.-L."/>
            <person name="Wincker P."/>
            <person name="Scholz U."/>
            <person name="Neuveglise N."/>
        </authorList>
    </citation>
    <scope>NUCLEOTIDE SEQUENCE</scope>
    <source>
        <strain evidence="13">LS3</strain>
    </source>
</reference>
<dbReference type="GO" id="GO:0051209">
    <property type="term" value="P:release of sequestered calcium ion into cytosol"/>
    <property type="evidence" value="ECO:0007669"/>
    <property type="project" value="TreeGrafter"/>
</dbReference>
<evidence type="ECO:0000259" key="12">
    <source>
        <dbReference type="PROSITE" id="PS50222"/>
    </source>
</evidence>
<dbReference type="PROSITE" id="PS50222">
    <property type="entry name" value="EF_HAND_2"/>
    <property type="match status" value="1"/>
</dbReference>
<reference evidence="13" key="1">
    <citation type="submission" date="2014-02" db="EMBL/GenBank/DDBJ databases">
        <authorList>
            <person name="Genoscope - CEA"/>
        </authorList>
    </citation>
    <scope>NUCLEOTIDE SEQUENCE</scope>
    <source>
        <strain evidence="13">LS3</strain>
    </source>
</reference>
<dbReference type="InterPro" id="IPR000909">
    <property type="entry name" value="PLipase_C_PInositol-sp_X_dom"/>
</dbReference>
<dbReference type="InterPro" id="IPR000008">
    <property type="entry name" value="C2_dom"/>
</dbReference>
<dbReference type="CDD" id="cd00275">
    <property type="entry name" value="C2_PLC_like"/>
    <property type="match status" value="1"/>
</dbReference>
<dbReference type="InterPro" id="IPR017946">
    <property type="entry name" value="PLC-like_Pdiesterase_TIM-brl"/>
</dbReference>
<feature type="region of interest" description="Disordered" evidence="9">
    <location>
        <begin position="880"/>
        <end position="905"/>
    </location>
</feature>
<dbReference type="Pfam" id="PF00388">
    <property type="entry name" value="PI-PLC-X"/>
    <property type="match status" value="1"/>
</dbReference>
<dbReference type="Gene3D" id="2.30.29.30">
    <property type="entry name" value="Pleckstrin-homology domain (PH domain)/Phosphotyrosine-binding domain (PTB)"/>
    <property type="match status" value="1"/>
</dbReference>
<feature type="domain" description="EF-hand" evidence="12">
    <location>
        <begin position="359"/>
        <end position="394"/>
    </location>
</feature>
<dbReference type="SMART" id="SM00148">
    <property type="entry name" value="PLCXc"/>
    <property type="match status" value="1"/>
</dbReference>
<feature type="region of interest" description="Disordered" evidence="9">
    <location>
        <begin position="619"/>
        <end position="678"/>
    </location>
</feature>
<dbReference type="InterPro" id="IPR035892">
    <property type="entry name" value="C2_domain_sf"/>
</dbReference>
<comment type="function">
    <text evidence="7">The production of the second messenger molecules diacylglycerol (DAG) and inositol 1,4,5-trisphosphate (IP3) is mediated by activated phosphatidylinositol-specific phospholipase C enzymes.</text>
</comment>
<evidence type="ECO:0000256" key="1">
    <source>
        <dbReference type="ARBA" id="ARBA00001195"/>
    </source>
</evidence>
<dbReference type="SMART" id="SM00239">
    <property type="entry name" value="C2"/>
    <property type="match status" value="1"/>
</dbReference>
<dbReference type="GO" id="GO:0004435">
    <property type="term" value="F:phosphatidylinositol-4,5-bisphosphate phospholipase C activity"/>
    <property type="evidence" value="ECO:0007669"/>
    <property type="project" value="UniProtKB-EC"/>
</dbReference>
<protein>
    <recommendedName>
        <fullName evidence="8">Phosphoinositide phospholipase C</fullName>
        <ecNumber evidence="8">3.1.4.11</ecNumber>
    </recommendedName>
</protein>
<dbReference type="SMART" id="SM00149">
    <property type="entry name" value="PLCYc"/>
    <property type="match status" value="1"/>
</dbReference>
<dbReference type="GO" id="GO:0016042">
    <property type="term" value="P:lipid catabolic process"/>
    <property type="evidence" value="ECO:0007669"/>
    <property type="project" value="UniProtKB-KW"/>
</dbReference>
<dbReference type="SUPFAM" id="SSF49562">
    <property type="entry name" value="C2 domain (Calcium/lipid-binding domain, CaLB)"/>
    <property type="match status" value="1"/>
</dbReference>
<dbReference type="PROSITE" id="PS50007">
    <property type="entry name" value="PIPLC_X_DOMAIN"/>
    <property type="match status" value="1"/>
</dbReference>
<evidence type="ECO:0000256" key="7">
    <source>
        <dbReference type="ARBA" id="ARBA00059664"/>
    </source>
</evidence>
<dbReference type="FunFam" id="3.20.20.190:FF:000039">
    <property type="entry name" value="Phosphoinositide phospholipase C"/>
    <property type="match status" value="1"/>
</dbReference>
<evidence type="ECO:0000256" key="4">
    <source>
        <dbReference type="ARBA" id="ARBA00022963"/>
    </source>
</evidence>
<sequence>MPVRRVSSCQTLWHDPVDNDTVSETLVVPRSQSSEAVSFLASSLPSSLPSFLRISRKVLGKAVESGKSHSARAGRRISEASSALSLNFSSSSSSTTTSASTPDWLVAPGGGGMVAIGGPNGLNGTSPLIEAPGPLTRHKDGSYVTTNFSNDSVDSFGSKSSVYSAPAQSNFTGMEGFSPGTESDVDSSSSSSFAEPVFVPACLRKGVPLLRITHRKQTRRVFRIDPEAGIVYWDTKTSSRLSVDRIYAIRTGEDARNYRLELKGSDAYESQWASIVFSNNENQPRVLHVVGANGQAEFDLFISVLRHLVKYRQDLMSGLAVPGDRFVLMHFSRFADDNDGTELSFAAIEKMSRALHINCPHDYLERTFLLADADCSGSLNYSEFNHFVELIKFRPEIASIYSSLVDESEEYLSFEKLMEFVVNIQKQDVDEDTVRKQFDRFSHSSEGLSLTGFSDLMASSNLFPPLKPTLEDLDRPLNEYFISSSHNTYLVGRQVVGASSIEQYIRALQNGCRCIEIDCWDGDNGPIVCHGRAFTSSVDFKDVVTTIRKYGFITSPYPLILSLEVRCNAENQLKMVDILKNCLDQYLVTEPLMTNALTLPSPNELKHRILIKVKSASRSSSTSTNGFSSSASSTTTSTDTQPSATDTFGSTTASGYSDTDTNGNSQSTPQRKKDQPTKIIKPLADLGVYLSGVKFRNFSLPVSKTVNHCFSLSERVANSMLRDPEKVAQFDKHNRRFLMRVYPSGYRVTSKNFDPIPYWRHGVQMVALNWQTNDIGFQLNEALFYPSIGYVHKPSSLLTAAAKMNQHSSGGTSRLSKFLTSPLKSLGSGSCTSLKTLEDTRITFSLTVISAQQLPRPKGMKADDSFNPYVVVEMYGVQGGDSEPEKKAGPGLALTPPKRKRNETSVPAQYRFRTDSVLNNGFNPAWNSSWTVKIRPDDYHFAFIRFSIRSDDQTFAVYVARLSNLAQGYRHLPLYDLQGEMYIFSTLFIKCVFDHDM</sequence>
<evidence type="ECO:0000256" key="9">
    <source>
        <dbReference type="SAM" id="MobiDB-lite"/>
    </source>
</evidence>
<evidence type="ECO:0000256" key="2">
    <source>
        <dbReference type="ARBA" id="ARBA00022801"/>
    </source>
</evidence>
<accession>A0A060T1S3</accession>
<dbReference type="EMBL" id="HG937691">
    <property type="protein sequence ID" value="CDP33131.1"/>
    <property type="molecule type" value="Genomic_DNA"/>
</dbReference>
<dbReference type="Pfam" id="PF00168">
    <property type="entry name" value="C2"/>
    <property type="match status" value="2"/>
</dbReference>
<evidence type="ECO:0000259" key="10">
    <source>
        <dbReference type="PROSITE" id="PS50004"/>
    </source>
</evidence>
<dbReference type="InterPro" id="IPR002048">
    <property type="entry name" value="EF_hand_dom"/>
</dbReference>
<organism evidence="13">
    <name type="scientific">Blastobotrys adeninivorans</name>
    <name type="common">Yeast</name>
    <name type="synonym">Arxula adeninivorans</name>
    <dbReference type="NCBI Taxonomy" id="409370"/>
    <lineage>
        <taxon>Eukaryota</taxon>
        <taxon>Fungi</taxon>
        <taxon>Dikarya</taxon>
        <taxon>Ascomycota</taxon>
        <taxon>Saccharomycotina</taxon>
        <taxon>Dipodascomycetes</taxon>
        <taxon>Dipodascales</taxon>
        <taxon>Trichomonascaceae</taxon>
        <taxon>Blastobotrys</taxon>
    </lineage>
</organism>
<dbReference type="PROSITE" id="PS00018">
    <property type="entry name" value="EF_HAND_1"/>
    <property type="match status" value="1"/>
</dbReference>
<dbReference type="PANTHER" id="PTHR10336">
    <property type="entry name" value="PHOSPHOINOSITIDE-SPECIFIC PHOSPHOLIPASE C FAMILY PROTEIN"/>
    <property type="match status" value="1"/>
</dbReference>
<dbReference type="Gene3D" id="3.20.20.190">
    <property type="entry name" value="Phosphatidylinositol (PI) phosphodiesterase"/>
    <property type="match status" value="1"/>
</dbReference>
<dbReference type="SUPFAM" id="SSF47473">
    <property type="entry name" value="EF-hand"/>
    <property type="match status" value="1"/>
</dbReference>
<dbReference type="PANTHER" id="PTHR10336:SF36">
    <property type="entry name" value="1-PHOSPHATIDYLINOSITOL 4,5-BISPHOSPHATE PHOSPHODIESTERASE BETA-4"/>
    <property type="match status" value="1"/>
</dbReference>
<gene>
    <name evidence="13" type="ORF">GNLVRS02_ARAD1A02420g</name>
</gene>
<feature type="domain" description="PI-PLC Y-box" evidence="11">
    <location>
        <begin position="683"/>
        <end position="797"/>
    </location>
</feature>
<keyword evidence="2 8" id="KW-0378">Hydrolase</keyword>
<evidence type="ECO:0000256" key="3">
    <source>
        <dbReference type="ARBA" id="ARBA00022837"/>
    </source>
</evidence>
<evidence type="ECO:0000313" key="13">
    <source>
        <dbReference type="EMBL" id="CDP33131.1"/>
    </source>
</evidence>
<dbReference type="Pfam" id="PF00387">
    <property type="entry name" value="PI-PLC-Y"/>
    <property type="match status" value="1"/>
</dbReference>
<feature type="compositionally biased region" description="Low complexity" evidence="9">
    <location>
        <begin position="619"/>
        <end position="645"/>
    </location>
</feature>
<evidence type="ECO:0000256" key="6">
    <source>
        <dbReference type="ARBA" id="ARBA00023224"/>
    </source>
</evidence>
<feature type="domain" description="C2" evidence="10">
    <location>
        <begin position="825"/>
        <end position="987"/>
    </location>
</feature>
<dbReference type="GO" id="GO:0005509">
    <property type="term" value="F:calcium ion binding"/>
    <property type="evidence" value="ECO:0007669"/>
    <property type="project" value="InterPro"/>
</dbReference>
<evidence type="ECO:0000259" key="11">
    <source>
        <dbReference type="PROSITE" id="PS50008"/>
    </source>
</evidence>
<dbReference type="SUPFAM" id="SSF51695">
    <property type="entry name" value="PLC-like phosphodiesterases"/>
    <property type="match status" value="1"/>
</dbReference>
<dbReference type="InterPro" id="IPR011992">
    <property type="entry name" value="EF-hand-dom_pair"/>
</dbReference>
<dbReference type="PRINTS" id="PR00390">
    <property type="entry name" value="PHPHLIPASEC"/>
</dbReference>
<name>A0A060T1S3_BLAAD</name>
<keyword evidence="5 8" id="KW-0443">Lipid metabolism</keyword>
<feature type="compositionally biased region" description="Polar residues" evidence="9">
    <location>
        <begin position="646"/>
        <end position="669"/>
    </location>
</feature>
<dbReference type="PROSITE" id="PS50008">
    <property type="entry name" value="PIPLC_Y_DOMAIN"/>
    <property type="match status" value="1"/>
</dbReference>
<keyword evidence="3" id="KW-0106">Calcium</keyword>
<proteinExistence type="predicted"/>